<dbReference type="Proteomes" id="UP000663848">
    <property type="component" value="Unassembled WGS sequence"/>
</dbReference>
<evidence type="ECO:0000313" key="3">
    <source>
        <dbReference type="Proteomes" id="UP000663848"/>
    </source>
</evidence>
<feature type="region of interest" description="Disordered" evidence="1">
    <location>
        <begin position="24"/>
        <end position="57"/>
    </location>
</feature>
<dbReference type="EMBL" id="CAJOBR010029410">
    <property type="protein sequence ID" value="CAF4986014.1"/>
    <property type="molecule type" value="Genomic_DNA"/>
</dbReference>
<proteinExistence type="predicted"/>
<name>A0A821ZLN2_9BILA</name>
<accession>A0A821ZLN2</accession>
<feature type="compositionally biased region" description="Pro residues" evidence="1">
    <location>
        <begin position="41"/>
        <end position="51"/>
    </location>
</feature>
<evidence type="ECO:0000313" key="2">
    <source>
        <dbReference type="EMBL" id="CAF4986014.1"/>
    </source>
</evidence>
<sequence length="118" mass="12708">MNAMRRVDKTIGHFATYSRAAGRRVPDLSKSISSGQIGARPLPPPPPPPARPTTMLSTSITTDSLGQSSGLPLLTPRASLTNTYDVFETRSKSMSVSNHQENIPPVPAHPRSMTLDTE</sequence>
<feature type="compositionally biased region" description="Polar residues" evidence="1">
    <location>
        <begin position="92"/>
        <end position="101"/>
    </location>
</feature>
<reference evidence="2" key="1">
    <citation type="submission" date="2021-02" db="EMBL/GenBank/DDBJ databases">
        <authorList>
            <person name="Nowell W R."/>
        </authorList>
    </citation>
    <scope>NUCLEOTIDE SEQUENCE</scope>
</reference>
<dbReference type="AlphaFoldDB" id="A0A821ZLN2"/>
<organism evidence="2 3">
    <name type="scientific">Rotaria socialis</name>
    <dbReference type="NCBI Taxonomy" id="392032"/>
    <lineage>
        <taxon>Eukaryota</taxon>
        <taxon>Metazoa</taxon>
        <taxon>Spiralia</taxon>
        <taxon>Gnathifera</taxon>
        <taxon>Rotifera</taxon>
        <taxon>Eurotatoria</taxon>
        <taxon>Bdelloidea</taxon>
        <taxon>Philodinida</taxon>
        <taxon>Philodinidae</taxon>
        <taxon>Rotaria</taxon>
    </lineage>
</organism>
<comment type="caution">
    <text evidence="2">The sequence shown here is derived from an EMBL/GenBank/DDBJ whole genome shotgun (WGS) entry which is preliminary data.</text>
</comment>
<evidence type="ECO:0000256" key="1">
    <source>
        <dbReference type="SAM" id="MobiDB-lite"/>
    </source>
</evidence>
<feature type="non-terminal residue" evidence="2">
    <location>
        <position position="1"/>
    </location>
</feature>
<feature type="region of interest" description="Disordered" evidence="1">
    <location>
        <begin position="91"/>
        <end position="118"/>
    </location>
</feature>
<gene>
    <name evidence="2" type="ORF">QYT958_LOCUS36634</name>
</gene>
<protein>
    <submittedName>
        <fullName evidence="2">Uncharacterized protein</fullName>
    </submittedName>
</protein>